<dbReference type="InterPro" id="IPR033756">
    <property type="entry name" value="YlxH/NBP35"/>
</dbReference>
<keyword evidence="4" id="KW-0282">Flagellum</keyword>
<dbReference type="PANTHER" id="PTHR43384">
    <property type="entry name" value="SEPTUM SITE-DETERMINING PROTEIN MIND HOMOLOG, CHLOROPLASTIC-RELATED"/>
    <property type="match status" value="1"/>
</dbReference>
<organism evidence="4 5">
    <name type="scientific">Anaerosporobacter mobilis DSM 15930</name>
    <dbReference type="NCBI Taxonomy" id="1120996"/>
    <lineage>
        <taxon>Bacteria</taxon>
        <taxon>Bacillati</taxon>
        <taxon>Bacillota</taxon>
        <taxon>Clostridia</taxon>
        <taxon>Lachnospirales</taxon>
        <taxon>Lachnospiraceae</taxon>
        <taxon>Anaerosporobacter</taxon>
    </lineage>
</organism>
<evidence type="ECO:0000256" key="2">
    <source>
        <dbReference type="ARBA" id="ARBA00022840"/>
    </source>
</evidence>
<dbReference type="PIRSF" id="PIRSF003092">
    <property type="entry name" value="MinD"/>
    <property type="match status" value="1"/>
</dbReference>
<dbReference type="PANTHER" id="PTHR43384:SF4">
    <property type="entry name" value="CELLULOSE BIOSYNTHESIS PROTEIN BCSQ-RELATED"/>
    <property type="match status" value="1"/>
</dbReference>
<dbReference type="OrthoDB" id="9816297at2"/>
<dbReference type="InterPro" id="IPR050625">
    <property type="entry name" value="ParA/MinD_ATPase"/>
</dbReference>
<reference evidence="4 5" key="1">
    <citation type="submission" date="2016-11" db="EMBL/GenBank/DDBJ databases">
        <authorList>
            <person name="Jaros S."/>
            <person name="Januszkiewicz K."/>
            <person name="Wedrychowicz H."/>
        </authorList>
    </citation>
    <scope>NUCLEOTIDE SEQUENCE [LARGE SCALE GENOMIC DNA]</scope>
    <source>
        <strain evidence="4 5">DSM 15930</strain>
    </source>
</reference>
<dbReference type="GO" id="GO:0051782">
    <property type="term" value="P:negative regulation of cell division"/>
    <property type="evidence" value="ECO:0007669"/>
    <property type="project" value="TreeGrafter"/>
</dbReference>
<dbReference type="InterPro" id="IPR027417">
    <property type="entry name" value="P-loop_NTPase"/>
</dbReference>
<evidence type="ECO:0000313" key="5">
    <source>
        <dbReference type="Proteomes" id="UP000184038"/>
    </source>
</evidence>
<keyword evidence="2 3" id="KW-0067">ATP-binding</keyword>
<dbReference type="EMBL" id="FRCP01000005">
    <property type="protein sequence ID" value="SHL96303.1"/>
    <property type="molecule type" value="Genomic_DNA"/>
</dbReference>
<evidence type="ECO:0000256" key="3">
    <source>
        <dbReference type="PIRSR" id="PIRSR003092-1"/>
    </source>
</evidence>
<name>A0A1M7EXA7_9FIRM</name>
<dbReference type="GO" id="GO:0016887">
    <property type="term" value="F:ATP hydrolysis activity"/>
    <property type="evidence" value="ECO:0007669"/>
    <property type="project" value="TreeGrafter"/>
</dbReference>
<dbReference type="CDD" id="cd02038">
    <property type="entry name" value="FlhG-like"/>
    <property type="match status" value="1"/>
</dbReference>
<dbReference type="InterPro" id="IPR025501">
    <property type="entry name" value="MinD_FleN"/>
</dbReference>
<feature type="binding site" evidence="3">
    <location>
        <begin position="30"/>
        <end position="37"/>
    </location>
    <ligand>
        <name>ATP</name>
        <dbReference type="ChEBI" id="CHEBI:30616"/>
    </ligand>
</feature>
<dbReference type="GO" id="GO:0005829">
    <property type="term" value="C:cytosol"/>
    <property type="evidence" value="ECO:0007669"/>
    <property type="project" value="TreeGrafter"/>
</dbReference>
<sequence length="296" mass="32428">MDQAEELRRMIEKDMRKNDVARVITVTSGKGGVGKTSISVNLAVQLSQIGKRVVILDADFGLANVEIMLGIRPQYNLADLMFRGKTLREIITEGPQNIGFISGGSGIEELANLTRVQLDDLRKMLYELDDLADVIIVDTGAGISDSVLEFVAASSEVILVTTPEPTSITDAYALLKTLSKRSLFSIEDTVIKMVPNRVASIAEGRELYNKLSVVVQNFLHLNIEFLGAIPTDMNVSKAVIKQKPVTLAYPNSDAAKAIADIAIAVCNEELIVEKQQKRGISQLFSNLVRLKKNKIK</sequence>
<dbReference type="InterPro" id="IPR033875">
    <property type="entry name" value="FlhG"/>
</dbReference>
<dbReference type="Pfam" id="PF10609">
    <property type="entry name" value="ParA"/>
    <property type="match status" value="1"/>
</dbReference>
<keyword evidence="1 3" id="KW-0547">Nucleotide-binding</keyword>
<keyword evidence="4" id="KW-0966">Cell projection</keyword>
<dbReference type="Proteomes" id="UP000184038">
    <property type="component" value="Unassembled WGS sequence"/>
</dbReference>
<keyword evidence="4" id="KW-0969">Cilium</keyword>
<dbReference type="STRING" id="1120996.SAMN02746066_00254"/>
<keyword evidence="5" id="KW-1185">Reference proteome</keyword>
<gene>
    <name evidence="4" type="ORF">SAMN02746066_00254</name>
</gene>
<evidence type="ECO:0000256" key="1">
    <source>
        <dbReference type="ARBA" id="ARBA00022741"/>
    </source>
</evidence>
<dbReference type="SUPFAM" id="SSF52540">
    <property type="entry name" value="P-loop containing nucleoside triphosphate hydrolases"/>
    <property type="match status" value="1"/>
</dbReference>
<dbReference type="AlphaFoldDB" id="A0A1M7EXA7"/>
<dbReference type="RefSeq" id="WP_073281930.1">
    <property type="nucleotide sequence ID" value="NZ_FRCP01000005.1"/>
</dbReference>
<protein>
    <submittedName>
        <fullName evidence="4">Flagellar biosynthesis protein FlhG</fullName>
    </submittedName>
</protein>
<evidence type="ECO:0000313" key="4">
    <source>
        <dbReference type="EMBL" id="SHL96303.1"/>
    </source>
</evidence>
<dbReference type="Gene3D" id="3.40.50.300">
    <property type="entry name" value="P-loop containing nucleotide triphosphate hydrolases"/>
    <property type="match status" value="1"/>
</dbReference>
<dbReference type="GO" id="GO:0009898">
    <property type="term" value="C:cytoplasmic side of plasma membrane"/>
    <property type="evidence" value="ECO:0007669"/>
    <property type="project" value="TreeGrafter"/>
</dbReference>
<accession>A0A1M7EXA7</accession>
<proteinExistence type="predicted"/>
<dbReference type="GO" id="GO:0005524">
    <property type="term" value="F:ATP binding"/>
    <property type="evidence" value="ECO:0007669"/>
    <property type="project" value="UniProtKB-KW"/>
</dbReference>